<protein>
    <submittedName>
        <fullName evidence="2">Uncharacterized protein</fullName>
    </submittedName>
</protein>
<dbReference type="Proteomes" id="UP001239445">
    <property type="component" value="Unassembled WGS sequence"/>
</dbReference>
<sequence>MSAQDESLVSQTDPETELIPEIMPTTYEEVRAHFLAFLRFAIRQLSIQCKDKNHPLFPKTTHDKLDKAAQIRDLHRLLAIGREFRLRRLGPNSLRGFLTANGYNYTKRSFEGYLREITSLYRDALHHLVNNWPHVAGMFVPSEAVPTAPAGAADMRRRGVCTIFDMKRVRDWLAWACLMFPLTAPPHGFKFPYEAELVSFVRGFMNTIIHAPLTRDALVDIFGGEPPGAEGGANKADDHHHNGSDADPEPEPDDNEAFAQYLPEALAQGDYLIPYDWRILLTAAVRTDVLPIFSLSFLWPSPFGRWRNALLGAGIREYLRERRREDLEGIQDCV</sequence>
<dbReference type="EMBL" id="MU839832">
    <property type="protein sequence ID" value="KAK1756430.1"/>
    <property type="molecule type" value="Genomic_DNA"/>
</dbReference>
<reference evidence="2" key="1">
    <citation type="submission" date="2023-06" db="EMBL/GenBank/DDBJ databases">
        <title>Genome-scale phylogeny and comparative genomics of the fungal order Sordariales.</title>
        <authorList>
            <consortium name="Lawrence Berkeley National Laboratory"/>
            <person name="Hensen N."/>
            <person name="Bonometti L."/>
            <person name="Westerberg I."/>
            <person name="Brannstrom I.O."/>
            <person name="Guillou S."/>
            <person name="Cros-Aarteil S."/>
            <person name="Calhoun S."/>
            <person name="Haridas S."/>
            <person name="Kuo A."/>
            <person name="Mondo S."/>
            <person name="Pangilinan J."/>
            <person name="Riley R."/>
            <person name="Labutti K."/>
            <person name="Andreopoulos B."/>
            <person name="Lipzen A."/>
            <person name="Chen C."/>
            <person name="Yanf M."/>
            <person name="Daum C."/>
            <person name="Ng V."/>
            <person name="Clum A."/>
            <person name="Steindorff A."/>
            <person name="Ohm R."/>
            <person name="Martin F."/>
            <person name="Silar P."/>
            <person name="Natvig D."/>
            <person name="Lalanne C."/>
            <person name="Gautier V."/>
            <person name="Ament-Velasquez S.L."/>
            <person name="Kruys A."/>
            <person name="Hutchinson M.I."/>
            <person name="Powell A.J."/>
            <person name="Barry K."/>
            <person name="Miller A.N."/>
            <person name="Grigoriev I.V."/>
            <person name="Debuchy R."/>
            <person name="Gladieux P."/>
            <person name="Thoren M.H."/>
            <person name="Johannesson H."/>
        </authorList>
    </citation>
    <scope>NUCLEOTIDE SEQUENCE</scope>
    <source>
        <strain evidence="2">PSN4</strain>
    </source>
</reference>
<feature type="compositionally biased region" description="Acidic residues" evidence="1">
    <location>
        <begin position="246"/>
        <end position="255"/>
    </location>
</feature>
<accession>A0AAJ0BEL5</accession>
<feature type="region of interest" description="Disordered" evidence="1">
    <location>
        <begin position="229"/>
        <end position="255"/>
    </location>
</feature>
<comment type="caution">
    <text evidence="2">The sequence shown here is derived from an EMBL/GenBank/DDBJ whole genome shotgun (WGS) entry which is preliminary data.</text>
</comment>
<proteinExistence type="predicted"/>
<keyword evidence="3" id="KW-1185">Reference proteome</keyword>
<feature type="compositionally biased region" description="Basic and acidic residues" evidence="1">
    <location>
        <begin position="235"/>
        <end position="244"/>
    </location>
</feature>
<dbReference type="AlphaFoldDB" id="A0AAJ0BEL5"/>
<organism evidence="2 3">
    <name type="scientific">Echria macrotheca</name>
    <dbReference type="NCBI Taxonomy" id="438768"/>
    <lineage>
        <taxon>Eukaryota</taxon>
        <taxon>Fungi</taxon>
        <taxon>Dikarya</taxon>
        <taxon>Ascomycota</taxon>
        <taxon>Pezizomycotina</taxon>
        <taxon>Sordariomycetes</taxon>
        <taxon>Sordariomycetidae</taxon>
        <taxon>Sordariales</taxon>
        <taxon>Schizotheciaceae</taxon>
        <taxon>Echria</taxon>
    </lineage>
</organism>
<evidence type="ECO:0000313" key="3">
    <source>
        <dbReference type="Proteomes" id="UP001239445"/>
    </source>
</evidence>
<name>A0AAJ0BEL5_9PEZI</name>
<gene>
    <name evidence="2" type="ORF">QBC47DRAFT_444954</name>
</gene>
<evidence type="ECO:0000256" key="1">
    <source>
        <dbReference type="SAM" id="MobiDB-lite"/>
    </source>
</evidence>
<evidence type="ECO:0000313" key="2">
    <source>
        <dbReference type="EMBL" id="KAK1756430.1"/>
    </source>
</evidence>